<reference evidence="2" key="2">
    <citation type="submission" date="2023-06" db="EMBL/GenBank/DDBJ databases">
        <authorList>
            <person name="Ma L."/>
            <person name="Liu K.-W."/>
            <person name="Li Z."/>
            <person name="Hsiao Y.-Y."/>
            <person name="Qi Y."/>
            <person name="Fu T."/>
            <person name="Tang G."/>
            <person name="Zhang D."/>
            <person name="Sun W.-H."/>
            <person name="Liu D.-K."/>
            <person name="Li Y."/>
            <person name="Chen G.-Z."/>
            <person name="Liu X.-D."/>
            <person name="Liao X.-Y."/>
            <person name="Jiang Y.-T."/>
            <person name="Yu X."/>
            <person name="Hao Y."/>
            <person name="Huang J."/>
            <person name="Zhao X.-W."/>
            <person name="Ke S."/>
            <person name="Chen Y.-Y."/>
            <person name="Wu W.-L."/>
            <person name="Hsu J.-L."/>
            <person name="Lin Y.-F."/>
            <person name="Huang M.-D."/>
            <person name="Li C.-Y."/>
            <person name="Huang L."/>
            <person name="Wang Z.-W."/>
            <person name="Zhao X."/>
            <person name="Zhong W.-Y."/>
            <person name="Peng D.-H."/>
            <person name="Ahmad S."/>
            <person name="Lan S."/>
            <person name="Zhang J.-S."/>
            <person name="Tsai W.-C."/>
            <person name="Van De Peer Y."/>
            <person name="Liu Z.-J."/>
        </authorList>
    </citation>
    <scope>NUCLEOTIDE SEQUENCE</scope>
    <source>
        <strain evidence="2">CP</strain>
        <tissue evidence="2">Leaves</tissue>
    </source>
</reference>
<dbReference type="PANTHER" id="PTHR35165">
    <property type="entry name" value="OS08G0113900 PROTEIN"/>
    <property type="match status" value="1"/>
</dbReference>
<feature type="transmembrane region" description="Helical" evidence="1">
    <location>
        <begin position="21"/>
        <end position="42"/>
    </location>
</feature>
<evidence type="ECO:0008006" key="4">
    <source>
        <dbReference type="Google" id="ProtNLM"/>
    </source>
</evidence>
<dbReference type="InterPro" id="IPR032238">
    <property type="entry name" value="ATP-synth_Z"/>
</dbReference>
<dbReference type="Proteomes" id="UP001180020">
    <property type="component" value="Unassembled WGS sequence"/>
</dbReference>
<proteinExistence type="predicted"/>
<name>A0AAV9DU15_ACOCL</name>
<comment type="caution">
    <text evidence="2">The sequence shown here is derived from an EMBL/GenBank/DDBJ whole genome shotgun (WGS) entry which is preliminary data.</text>
</comment>
<sequence>MMGHNQKAETTTPPPRARRSAVVASALLLATSLAGGAVLVWWALEFHRANEQLWMVPVGLVLFSTPIVVWFSVFASDACQFLQPEASV</sequence>
<reference evidence="2" key="1">
    <citation type="journal article" date="2023" name="Nat. Commun.">
        <title>Diploid and tetraploid genomes of Acorus and the evolution of monocots.</title>
        <authorList>
            <person name="Ma L."/>
            <person name="Liu K.W."/>
            <person name="Li Z."/>
            <person name="Hsiao Y.Y."/>
            <person name="Qi Y."/>
            <person name="Fu T."/>
            <person name="Tang G.D."/>
            <person name="Zhang D."/>
            <person name="Sun W.H."/>
            <person name="Liu D.K."/>
            <person name="Li Y."/>
            <person name="Chen G.Z."/>
            <person name="Liu X.D."/>
            <person name="Liao X.Y."/>
            <person name="Jiang Y.T."/>
            <person name="Yu X."/>
            <person name="Hao Y."/>
            <person name="Huang J."/>
            <person name="Zhao X.W."/>
            <person name="Ke S."/>
            <person name="Chen Y.Y."/>
            <person name="Wu W.L."/>
            <person name="Hsu J.L."/>
            <person name="Lin Y.F."/>
            <person name="Huang M.D."/>
            <person name="Li C.Y."/>
            <person name="Huang L."/>
            <person name="Wang Z.W."/>
            <person name="Zhao X."/>
            <person name="Zhong W.Y."/>
            <person name="Peng D.H."/>
            <person name="Ahmad S."/>
            <person name="Lan S."/>
            <person name="Zhang J.S."/>
            <person name="Tsai W.C."/>
            <person name="Van de Peer Y."/>
            <person name="Liu Z.J."/>
        </authorList>
    </citation>
    <scope>NUCLEOTIDE SEQUENCE</scope>
    <source>
        <strain evidence="2">CP</strain>
    </source>
</reference>
<accession>A0AAV9DU15</accession>
<evidence type="ECO:0000313" key="2">
    <source>
        <dbReference type="EMBL" id="KAK1304737.1"/>
    </source>
</evidence>
<evidence type="ECO:0000256" key="1">
    <source>
        <dbReference type="SAM" id="Phobius"/>
    </source>
</evidence>
<protein>
    <recommendedName>
        <fullName evidence="4">Transmembrane protein</fullName>
    </recommendedName>
</protein>
<dbReference type="Pfam" id="PF16594">
    <property type="entry name" value="ATP-synt_Z"/>
    <property type="match status" value="1"/>
</dbReference>
<dbReference type="EMBL" id="JAUJYO010000011">
    <property type="protein sequence ID" value="KAK1304737.1"/>
    <property type="molecule type" value="Genomic_DNA"/>
</dbReference>
<keyword evidence="3" id="KW-1185">Reference proteome</keyword>
<feature type="transmembrane region" description="Helical" evidence="1">
    <location>
        <begin position="54"/>
        <end position="75"/>
    </location>
</feature>
<keyword evidence="1" id="KW-1133">Transmembrane helix</keyword>
<dbReference type="AlphaFoldDB" id="A0AAV9DU15"/>
<dbReference type="PANTHER" id="PTHR35165:SF1">
    <property type="entry name" value="OS04G0577375 PROTEIN"/>
    <property type="match status" value="1"/>
</dbReference>
<keyword evidence="1" id="KW-0472">Membrane</keyword>
<gene>
    <name evidence="2" type="ORF">QJS10_CPB11g00620</name>
</gene>
<organism evidence="2 3">
    <name type="scientific">Acorus calamus</name>
    <name type="common">Sweet flag</name>
    <dbReference type="NCBI Taxonomy" id="4465"/>
    <lineage>
        <taxon>Eukaryota</taxon>
        <taxon>Viridiplantae</taxon>
        <taxon>Streptophyta</taxon>
        <taxon>Embryophyta</taxon>
        <taxon>Tracheophyta</taxon>
        <taxon>Spermatophyta</taxon>
        <taxon>Magnoliopsida</taxon>
        <taxon>Liliopsida</taxon>
        <taxon>Acoraceae</taxon>
        <taxon>Acorus</taxon>
    </lineage>
</organism>
<evidence type="ECO:0000313" key="3">
    <source>
        <dbReference type="Proteomes" id="UP001180020"/>
    </source>
</evidence>
<keyword evidence="1" id="KW-0812">Transmembrane</keyword>